<dbReference type="EMBL" id="BPLR01011889">
    <property type="protein sequence ID" value="GIY49806.1"/>
    <property type="molecule type" value="Genomic_DNA"/>
</dbReference>
<protein>
    <submittedName>
        <fullName evidence="1">Uncharacterized protein</fullName>
    </submittedName>
</protein>
<dbReference type="AlphaFoldDB" id="A0AAV4TW86"/>
<proteinExistence type="predicted"/>
<gene>
    <name evidence="1" type="ORF">CEXT_146781</name>
</gene>
<accession>A0AAV4TW86</accession>
<organism evidence="1 2">
    <name type="scientific">Caerostris extrusa</name>
    <name type="common">Bark spider</name>
    <name type="synonym">Caerostris bankana</name>
    <dbReference type="NCBI Taxonomy" id="172846"/>
    <lineage>
        <taxon>Eukaryota</taxon>
        <taxon>Metazoa</taxon>
        <taxon>Ecdysozoa</taxon>
        <taxon>Arthropoda</taxon>
        <taxon>Chelicerata</taxon>
        <taxon>Arachnida</taxon>
        <taxon>Araneae</taxon>
        <taxon>Araneomorphae</taxon>
        <taxon>Entelegynae</taxon>
        <taxon>Araneoidea</taxon>
        <taxon>Araneidae</taxon>
        <taxon>Caerostris</taxon>
    </lineage>
</organism>
<keyword evidence="2" id="KW-1185">Reference proteome</keyword>
<dbReference type="Proteomes" id="UP001054945">
    <property type="component" value="Unassembled WGS sequence"/>
</dbReference>
<comment type="caution">
    <text evidence="1">The sequence shown here is derived from an EMBL/GenBank/DDBJ whole genome shotgun (WGS) entry which is preliminary data.</text>
</comment>
<reference evidence="1 2" key="1">
    <citation type="submission" date="2021-06" db="EMBL/GenBank/DDBJ databases">
        <title>Caerostris extrusa draft genome.</title>
        <authorList>
            <person name="Kono N."/>
            <person name="Arakawa K."/>
        </authorList>
    </citation>
    <scope>NUCLEOTIDE SEQUENCE [LARGE SCALE GENOMIC DNA]</scope>
</reference>
<name>A0AAV4TW86_CAEEX</name>
<sequence>MAGKIRIKFAPLTFQLQFQVKRIAVYNSNSPITSKQKAFPVRLKPRNFFKEGEKINNKQNKKFLLRCLQTSSNEALHLDEDDHELDPCHSLCQTSQALLHNGQADRDFSSGWSSSILCRRQKHALLKTRTYLFNIYRRKTRWRMLNIPHCLKK</sequence>
<evidence type="ECO:0000313" key="2">
    <source>
        <dbReference type="Proteomes" id="UP001054945"/>
    </source>
</evidence>
<evidence type="ECO:0000313" key="1">
    <source>
        <dbReference type="EMBL" id="GIY49806.1"/>
    </source>
</evidence>